<proteinExistence type="predicted"/>
<dbReference type="RefSeq" id="WP_140003522.1">
    <property type="nucleotide sequence ID" value="NZ_CP040946.1"/>
</dbReference>
<dbReference type="KEGG" id="mmec:FIU01_06430"/>
<name>A0A5B8CSR9_9PROT</name>
<sequence>MFKSLLKNLSVIVVASLSLMSQADAANYVFNFGNVATVVNRDADVLTNFEFNDVFDLDLQEPVSLSILVGEVEEPTYNIIDETFKYGFYDAEDNLITSPFNLTPGKYQLRVSGTVDGFSGGQYFLNANVVTPVPEADKGILLMVGLLMIGLVSLRKAH</sequence>
<evidence type="ECO:0000313" key="3">
    <source>
        <dbReference type="Proteomes" id="UP000311008"/>
    </source>
</evidence>
<keyword evidence="3" id="KW-1185">Reference proteome</keyword>
<feature type="chain" id="PRO_5023046616" description="PEP-CTERM sorting domain-containing protein" evidence="1">
    <location>
        <begin position="26"/>
        <end position="158"/>
    </location>
</feature>
<dbReference type="AlphaFoldDB" id="A0A5B8CSR9"/>
<protein>
    <recommendedName>
        <fullName evidence="4">PEP-CTERM sorting domain-containing protein</fullName>
    </recommendedName>
</protein>
<evidence type="ECO:0008006" key="4">
    <source>
        <dbReference type="Google" id="ProtNLM"/>
    </source>
</evidence>
<feature type="signal peptide" evidence="1">
    <location>
        <begin position="1"/>
        <end position="25"/>
    </location>
</feature>
<dbReference type="OrthoDB" id="8538544at2"/>
<reference evidence="3" key="1">
    <citation type="journal article" date="2019" name="ISME J.">
        <title>Evolution in action: habitat transition from sediment to the pelagial leads to genome streamlining in Methylophilaceae.</title>
        <authorList>
            <person name="Salcher M."/>
            <person name="Schaefle D."/>
            <person name="Kaspar M."/>
            <person name="Neuenschwander S.M."/>
            <person name="Ghai R."/>
        </authorList>
    </citation>
    <scope>NUCLEOTIDE SEQUENCE [LARGE SCALE GENOMIC DNA]</scope>
    <source>
        <strain evidence="3">MMS-M-51</strain>
    </source>
</reference>
<keyword evidence="1" id="KW-0732">Signal</keyword>
<dbReference type="Proteomes" id="UP000311008">
    <property type="component" value="Chromosome"/>
</dbReference>
<dbReference type="EMBL" id="CP040946">
    <property type="protein sequence ID" value="QDC44190.1"/>
    <property type="molecule type" value="Genomic_DNA"/>
</dbReference>
<accession>A0A5B8CSR9</accession>
<evidence type="ECO:0000313" key="2">
    <source>
        <dbReference type="EMBL" id="QDC44190.1"/>
    </source>
</evidence>
<evidence type="ECO:0000256" key="1">
    <source>
        <dbReference type="SAM" id="SignalP"/>
    </source>
</evidence>
<gene>
    <name evidence="2" type="ORF">FIU01_06430</name>
</gene>
<organism evidence="2 3">
    <name type="scientific">Methylophilus medardicus</name>
    <dbReference type="NCBI Taxonomy" id="2588534"/>
    <lineage>
        <taxon>Bacteria</taxon>
        <taxon>Pseudomonadati</taxon>
        <taxon>Pseudomonadota</taxon>
        <taxon>Betaproteobacteria</taxon>
        <taxon>Nitrosomonadales</taxon>
        <taxon>Methylophilaceae</taxon>
        <taxon>Methylophilus</taxon>
    </lineage>
</organism>